<gene>
    <name evidence="3" type="ORF">D1614_13405</name>
</gene>
<evidence type="ECO:0000313" key="3">
    <source>
        <dbReference type="EMBL" id="RIJ47579.1"/>
    </source>
</evidence>
<dbReference type="AlphaFoldDB" id="A0A399SY18"/>
<feature type="signal peptide" evidence="1">
    <location>
        <begin position="1"/>
        <end position="22"/>
    </location>
</feature>
<dbReference type="Proteomes" id="UP000265926">
    <property type="component" value="Unassembled WGS sequence"/>
</dbReference>
<dbReference type="InterPro" id="IPR025665">
    <property type="entry name" value="Beta-barrel_OMP_2"/>
</dbReference>
<organism evidence="3 4">
    <name type="scientific">Maribellus luteus</name>
    <dbReference type="NCBI Taxonomy" id="2305463"/>
    <lineage>
        <taxon>Bacteria</taxon>
        <taxon>Pseudomonadati</taxon>
        <taxon>Bacteroidota</taxon>
        <taxon>Bacteroidia</taxon>
        <taxon>Marinilabiliales</taxon>
        <taxon>Prolixibacteraceae</taxon>
        <taxon>Maribellus</taxon>
    </lineage>
</organism>
<sequence length="219" mass="24502">MNKAFKLLILVALFLQSEFLPAQDFGIKGGMNLATMLSKDNDNRYSDNFSANSGIHFGFTFEFPLNDVVALSPEILLTNKGLKYDFSEDDSNISSDIKLYYIDVPVMLKTRYNWGNDKKIFGATGPYLGMGVSGQSQTTTEYQGERVCEKKDVKWGSNKSDDFKKLDWGWSFAGGIQIEEVELSLSYDLGFANIAANQENGTIARNRVVKISIAYQFGK</sequence>
<name>A0A399SY18_9BACT</name>
<proteinExistence type="predicted"/>
<feature type="domain" description="Outer membrane protein beta-barrel" evidence="2">
    <location>
        <begin position="25"/>
        <end position="194"/>
    </location>
</feature>
<dbReference type="EMBL" id="QWGR01000007">
    <property type="protein sequence ID" value="RIJ47579.1"/>
    <property type="molecule type" value="Genomic_DNA"/>
</dbReference>
<reference evidence="3 4" key="1">
    <citation type="submission" date="2018-08" db="EMBL/GenBank/DDBJ databases">
        <title>Pallidiluteibacterium maritimus gen. nov., sp. nov., isolated from coastal sediment.</title>
        <authorList>
            <person name="Zhou L.Y."/>
        </authorList>
    </citation>
    <scope>NUCLEOTIDE SEQUENCE [LARGE SCALE GENOMIC DNA]</scope>
    <source>
        <strain evidence="3 4">XSD2</strain>
    </source>
</reference>
<comment type="caution">
    <text evidence="3">The sequence shown here is derived from an EMBL/GenBank/DDBJ whole genome shotgun (WGS) entry which is preliminary data.</text>
</comment>
<dbReference type="OrthoDB" id="1429208at2"/>
<keyword evidence="4" id="KW-1185">Reference proteome</keyword>
<evidence type="ECO:0000313" key="4">
    <source>
        <dbReference type="Proteomes" id="UP000265926"/>
    </source>
</evidence>
<evidence type="ECO:0000256" key="1">
    <source>
        <dbReference type="SAM" id="SignalP"/>
    </source>
</evidence>
<protein>
    <submittedName>
        <fullName evidence="3">PorT family protein</fullName>
    </submittedName>
</protein>
<accession>A0A399SY18</accession>
<dbReference type="Pfam" id="PF13568">
    <property type="entry name" value="OMP_b-brl_2"/>
    <property type="match status" value="1"/>
</dbReference>
<feature type="chain" id="PRO_5017201549" evidence="1">
    <location>
        <begin position="23"/>
        <end position="219"/>
    </location>
</feature>
<keyword evidence="1" id="KW-0732">Signal</keyword>
<dbReference type="RefSeq" id="WP_119438465.1">
    <property type="nucleotide sequence ID" value="NZ_QWGR01000007.1"/>
</dbReference>
<evidence type="ECO:0000259" key="2">
    <source>
        <dbReference type="Pfam" id="PF13568"/>
    </source>
</evidence>